<dbReference type="FunFam" id="3.40.50.2000:FF:000174">
    <property type="entry name" value="UDP-glucuronosyltransferase"/>
    <property type="match status" value="1"/>
</dbReference>
<sequence>MFIRNLFLFCILLCASESYKILAIFPTPSHSHHTLASKLVKELAKRKHEVTFVSPFPQKETVENLKEISVEEIIPIFNQQKKHLFKLNELTLFENVIFVNNIGLLVTEELLRNEKIQKLLESNEHFDLIILPQFINEGLLAIGHHFKAPVVLLSSMPLFSWSSFLLGHPTSSSYVPNIQTHYTGHMNFWQRLCNSIYDAYSILYHQWVVLPKHRQLVKKYVPGQPDLYDFLNNASLVLVNSHVSSYDATIQVPNVVEIGGFHLEEAKKLPEDLQKYLDGSKEGVVIFSMGTLMKSSSMPKEKLQALLQAFSKLKQQVLWKWDSEEMEGKPGNVKLVKWLPQSDVLAHPNVKVFITHGGLLSTMESIYHGVPTLGIPVFTDQKANIEFAVEAGSGIAVPYPELSEEKLSQALDQIINNASYKTNALKRSKIMKDRPIHPLDYAIYWIEYVARHEGAPHLRYPGMGLAWYQRYLIDVAFFVGCECYKFLALFQTSTKSHYILASKLFKEIAKKGHEVTFITPFEEQTPTKNLNVVPVKTLQTFFCTRRNSMFEFESANPLEKAKFLFEISYNFTEHLIQSTEVQTLLKSDEKFDGVIIYQYLNEALLGVAHHFKAPVILFSSMPLYAPESFLLSHPNPPSYVPNILVEYTGRMNFWQRLRNTFYDTSMIAYYLWNYLPKHRELVRKYVPGGPDLYDFVNNASLILINSHVSANEAVPLVPNAVEIGGYHIEEPKALPQDLQKFLDDSKNGVILFSMGSIVQSTHFPEEKRRELFKTFAKLKENVLWKWEGDDFPGLPKNVKVMKWIPQSDVLAHPNVRAFISHGGLLSTMESVYHAVPIVGIPVMADQKMNIELAVSYGYAVAVPYPELREETLTKALDKVLNDPTYRNNIKKRSLIMKDRPIKPLDNALYWIEYVIRHEGAPHLRYPGMDLTWYQRNLLDVAGFVLVVIFSLVFVIVKICKLLFREKSKAKVVSKKKKNN</sequence>
<dbReference type="Gene3D" id="3.40.50.2000">
    <property type="entry name" value="Glycogen Phosphorylase B"/>
    <property type="match status" value="3"/>
</dbReference>
<dbReference type="SUPFAM" id="SSF53756">
    <property type="entry name" value="UDP-Glycosyltransferase/glycogen phosphorylase"/>
    <property type="match status" value="2"/>
</dbReference>
<evidence type="ECO:0000313" key="6">
    <source>
        <dbReference type="EMBL" id="EFA10106.1"/>
    </source>
</evidence>
<reference evidence="6 7" key="1">
    <citation type="journal article" date="2008" name="Nature">
        <title>The genome of the model beetle and pest Tribolium castaneum.</title>
        <authorList>
            <consortium name="Tribolium Genome Sequencing Consortium"/>
            <person name="Richards S."/>
            <person name="Gibbs R.A."/>
            <person name="Weinstock G.M."/>
            <person name="Brown S.J."/>
            <person name="Denell R."/>
            <person name="Beeman R.W."/>
            <person name="Gibbs R."/>
            <person name="Beeman R.W."/>
            <person name="Brown S.J."/>
            <person name="Bucher G."/>
            <person name="Friedrich M."/>
            <person name="Grimmelikhuijzen C.J."/>
            <person name="Klingler M."/>
            <person name="Lorenzen M."/>
            <person name="Richards S."/>
            <person name="Roth S."/>
            <person name="Schroder R."/>
            <person name="Tautz D."/>
            <person name="Zdobnov E.M."/>
            <person name="Muzny D."/>
            <person name="Gibbs R.A."/>
            <person name="Weinstock G.M."/>
            <person name="Attaway T."/>
            <person name="Bell S."/>
            <person name="Buhay C.J."/>
            <person name="Chandrabose M.N."/>
            <person name="Chavez D."/>
            <person name="Clerk-Blankenburg K.P."/>
            <person name="Cree A."/>
            <person name="Dao M."/>
            <person name="Davis C."/>
            <person name="Chacko J."/>
            <person name="Dinh H."/>
            <person name="Dugan-Rocha S."/>
            <person name="Fowler G."/>
            <person name="Garner T.T."/>
            <person name="Garnes J."/>
            <person name="Gnirke A."/>
            <person name="Hawes A."/>
            <person name="Hernandez J."/>
            <person name="Hines S."/>
            <person name="Holder M."/>
            <person name="Hume J."/>
            <person name="Jhangiani S.N."/>
            <person name="Joshi V."/>
            <person name="Khan Z.M."/>
            <person name="Jackson L."/>
            <person name="Kovar C."/>
            <person name="Kowis A."/>
            <person name="Lee S."/>
            <person name="Lewis L.R."/>
            <person name="Margolis J."/>
            <person name="Morgan M."/>
            <person name="Nazareth L.V."/>
            <person name="Nguyen N."/>
            <person name="Okwuonu G."/>
            <person name="Parker D."/>
            <person name="Richards S."/>
            <person name="Ruiz S.J."/>
            <person name="Santibanez J."/>
            <person name="Savard J."/>
            <person name="Scherer S.E."/>
            <person name="Schneider B."/>
            <person name="Sodergren E."/>
            <person name="Tautz D."/>
            <person name="Vattahil S."/>
            <person name="Villasana D."/>
            <person name="White C.S."/>
            <person name="Wright R."/>
            <person name="Park Y."/>
            <person name="Beeman R.W."/>
            <person name="Lord J."/>
            <person name="Oppert B."/>
            <person name="Lorenzen M."/>
            <person name="Brown S."/>
            <person name="Wang L."/>
            <person name="Savard J."/>
            <person name="Tautz D."/>
            <person name="Richards S."/>
            <person name="Weinstock G."/>
            <person name="Gibbs R.A."/>
            <person name="Liu Y."/>
            <person name="Worley K."/>
            <person name="Weinstock G."/>
            <person name="Elsik C.G."/>
            <person name="Reese J.T."/>
            <person name="Elhaik E."/>
            <person name="Landan G."/>
            <person name="Graur D."/>
            <person name="Arensburger P."/>
            <person name="Atkinson P."/>
            <person name="Beeman R.W."/>
            <person name="Beidler J."/>
            <person name="Brown S.J."/>
            <person name="Demuth J.P."/>
            <person name="Drury D.W."/>
            <person name="Du Y.Z."/>
            <person name="Fujiwara H."/>
            <person name="Lorenzen M."/>
            <person name="Maselli V."/>
            <person name="Osanai M."/>
            <person name="Park Y."/>
            <person name="Robertson H.M."/>
            <person name="Tu Z."/>
            <person name="Wang J.J."/>
            <person name="Wang S."/>
            <person name="Richards S."/>
            <person name="Song H."/>
            <person name="Zhang L."/>
            <person name="Sodergren E."/>
            <person name="Werner D."/>
            <person name="Stanke M."/>
            <person name="Morgenstern B."/>
            <person name="Solovyev V."/>
            <person name="Kosarev P."/>
            <person name="Brown G."/>
            <person name="Chen H.C."/>
            <person name="Ermolaeva O."/>
            <person name="Hlavina W."/>
            <person name="Kapustin Y."/>
            <person name="Kiryutin B."/>
            <person name="Kitts P."/>
            <person name="Maglott D."/>
            <person name="Pruitt K."/>
            <person name="Sapojnikov V."/>
            <person name="Souvorov A."/>
            <person name="Mackey A.J."/>
            <person name="Waterhouse R.M."/>
            <person name="Wyder S."/>
            <person name="Zdobnov E.M."/>
            <person name="Zdobnov E.M."/>
            <person name="Wyder S."/>
            <person name="Kriventseva E.V."/>
            <person name="Kadowaki T."/>
            <person name="Bork P."/>
            <person name="Aranda M."/>
            <person name="Bao R."/>
            <person name="Beermann A."/>
            <person name="Berns N."/>
            <person name="Bolognesi R."/>
            <person name="Bonneton F."/>
            <person name="Bopp D."/>
            <person name="Brown S.J."/>
            <person name="Bucher G."/>
            <person name="Butts T."/>
            <person name="Chaumot A."/>
            <person name="Denell R.E."/>
            <person name="Ferrier D.E."/>
            <person name="Friedrich M."/>
            <person name="Gordon C.M."/>
            <person name="Jindra M."/>
            <person name="Klingler M."/>
            <person name="Lan Q."/>
            <person name="Lattorff H.M."/>
            <person name="Laudet V."/>
            <person name="von Levetsow C."/>
            <person name="Liu Z."/>
            <person name="Lutz R."/>
            <person name="Lynch J.A."/>
            <person name="da Fonseca R.N."/>
            <person name="Posnien N."/>
            <person name="Reuter R."/>
            <person name="Roth S."/>
            <person name="Savard J."/>
            <person name="Schinko J.B."/>
            <person name="Schmitt C."/>
            <person name="Schoppmeier M."/>
            <person name="Schroder R."/>
            <person name="Shippy T.D."/>
            <person name="Simonnet F."/>
            <person name="Marques-Souza H."/>
            <person name="Tautz D."/>
            <person name="Tomoyasu Y."/>
            <person name="Trauner J."/>
            <person name="Van der Zee M."/>
            <person name="Vervoort M."/>
            <person name="Wittkopp N."/>
            <person name="Wimmer E.A."/>
            <person name="Yang X."/>
            <person name="Jones A.K."/>
            <person name="Sattelle D.B."/>
            <person name="Ebert P.R."/>
            <person name="Nelson D."/>
            <person name="Scott J.G."/>
            <person name="Beeman R.W."/>
            <person name="Muthukrishnan S."/>
            <person name="Kramer K.J."/>
            <person name="Arakane Y."/>
            <person name="Beeman R.W."/>
            <person name="Zhu Q."/>
            <person name="Hogenkamp D."/>
            <person name="Dixit R."/>
            <person name="Oppert B."/>
            <person name="Jiang H."/>
            <person name="Zou Z."/>
            <person name="Marshall J."/>
            <person name="Elpidina E."/>
            <person name="Vinokurov K."/>
            <person name="Oppert C."/>
            <person name="Zou Z."/>
            <person name="Evans J."/>
            <person name="Lu Z."/>
            <person name="Zhao P."/>
            <person name="Sumathipala N."/>
            <person name="Altincicek B."/>
            <person name="Vilcinskas A."/>
            <person name="Williams M."/>
            <person name="Hultmark D."/>
            <person name="Hetru C."/>
            <person name="Jiang H."/>
            <person name="Grimmelikhuijzen C.J."/>
            <person name="Hauser F."/>
            <person name="Cazzamali G."/>
            <person name="Williamson M."/>
            <person name="Park Y."/>
            <person name="Li B."/>
            <person name="Tanaka Y."/>
            <person name="Predel R."/>
            <person name="Neupert S."/>
            <person name="Schachtner J."/>
            <person name="Verleyen P."/>
            <person name="Raible F."/>
            <person name="Bork P."/>
            <person name="Friedrich M."/>
            <person name="Walden K.K."/>
            <person name="Robertson H.M."/>
            <person name="Angeli S."/>
            <person name="Foret S."/>
            <person name="Bucher G."/>
            <person name="Schuetz S."/>
            <person name="Maleszka R."/>
            <person name="Wimmer E.A."/>
            <person name="Beeman R.W."/>
            <person name="Lorenzen M."/>
            <person name="Tomoyasu Y."/>
            <person name="Miller S.C."/>
            <person name="Grossmann D."/>
            <person name="Bucher G."/>
        </authorList>
    </citation>
    <scope>NUCLEOTIDE SEQUENCE [LARGE SCALE GENOMIC DNA]</scope>
    <source>
        <strain evidence="6 7">Georgia GA2</strain>
    </source>
</reference>
<dbReference type="AlphaFoldDB" id="D6X0L1"/>
<keyword evidence="7" id="KW-1185">Reference proteome</keyword>
<dbReference type="eggNOG" id="KOG1192">
    <property type="taxonomic scope" value="Eukaryota"/>
</dbReference>
<keyword evidence="4" id="KW-0472">Membrane</keyword>
<evidence type="ECO:0008006" key="8">
    <source>
        <dbReference type="Google" id="ProtNLM"/>
    </source>
</evidence>
<evidence type="ECO:0000256" key="1">
    <source>
        <dbReference type="ARBA" id="ARBA00009995"/>
    </source>
</evidence>
<dbReference type="PROSITE" id="PS00375">
    <property type="entry name" value="UDPGT"/>
    <property type="match status" value="2"/>
</dbReference>
<dbReference type="EMBL" id="KQ971371">
    <property type="protein sequence ID" value="EFA10106.1"/>
    <property type="molecule type" value="Genomic_DNA"/>
</dbReference>
<dbReference type="GO" id="GO:0008194">
    <property type="term" value="F:UDP-glycosyltransferase activity"/>
    <property type="evidence" value="ECO:0000318"/>
    <property type="project" value="GO_Central"/>
</dbReference>
<dbReference type="PhylomeDB" id="D6X0L1"/>
<dbReference type="HOGENOM" id="CLU_004920_0_0_1"/>
<dbReference type="InParanoid" id="D6X0L1"/>
<evidence type="ECO:0000256" key="2">
    <source>
        <dbReference type="ARBA" id="ARBA00022676"/>
    </source>
</evidence>
<keyword evidence="3" id="KW-0808">Transferase</keyword>
<keyword evidence="4" id="KW-1133">Transmembrane helix</keyword>
<keyword evidence="5" id="KW-0732">Signal</keyword>
<evidence type="ECO:0000256" key="4">
    <source>
        <dbReference type="SAM" id="Phobius"/>
    </source>
</evidence>
<reference evidence="6 7" key="2">
    <citation type="journal article" date="2010" name="Nucleic Acids Res.">
        <title>BeetleBase in 2010: revisions to provide comprehensive genomic information for Tribolium castaneum.</title>
        <authorList>
            <person name="Kim H.S."/>
            <person name="Murphy T."/>
            <person name="Xia J."/>
            <person name="Caragea D."/>
            <person name="Park Y."/>
            <person name="Beeman R.W."/>
            <person name="Lorenzen M.D."/>
            <person name="Butcher S."/>
            <person name="Manak J.R."/>
            <person name="Brown S.J."/>
        </authorList>
    </citation>
    <scope>GENOME REANNOTATION</scope>
    <source>
        <strain evidence="6 7">Georgia GA2</strain>
    </source>
</reference>
<evidence type="ECO:0000256" key="3">
    <source>
        <dbReference type="ARBA" id="ARBA00022679"/>
    </source>
</evidence>
<evidence type="ECO:0000256" key="5">
    <source>
        <dbReference type="SAM" id="SignalP"/>
    </source>
</evidence>
<proteinExistence type="inferred from homology"/>
<name>D6X0L1_TRICA</name>
<dbReference type="FunCoup" id="D6X0L1">
    <property type="interactions" value="375"/>
</dbReference>
<dbReference type="InterPro" id="IPR002213">
    <property type="entry name" value="UDP_glucos_trans"/>
</dbReference>
<dbReference type="PANTHER" id="PTHR48043:SF159">
    <property type="entry name" value="EG:EG0003.4 PROTEIN-RELATED"/>
    <property type="match status" value="1"/>
</dbReference>
<gene>
    <name evidence="6" type="primary">AUGUSTUS-3.0.2_12285</name>
    <name evidence="6" type="ORF">TcasGA2_TC012285</name>
</gene>
<dbReference type="InterPro" id="IPR050271">
    <property type="entry name" value="UDP-glycosyltransferase"/>
</dbReference>
<dbReference type="CDD" id="cd03784">
    <property type="entry name" value="GT1_Gtf-like"/>
    <property type="match status" value="2"/>
</dbReference>
<feature type="transmembrane region" description="Helical" evidence="4">
    <location>
        <begin position="940"/>
        <end position="963"/>
    </location>
</feature>
<dbReference type="Pfam" id="PF00201">
    <property type="entry name" value="UDPGT"/>
    <property type="match status" value="2"/>
</dbReference>
<dbReference type="OMA" id="PSHISNW"/>
<keyword evidence="4" id="KW-0812">Transmembrane</keyword>
<feature type="chain" id="PRO_5003090447" description="UDP-glycosyltransferases domain-containing protein" evidence="5">
    <location>
        <begin position="19"/>
        <end position="979"/>
    </location>
</feature>
<organism evidence="6 7">
    <name type="scientific">Tribolium castaneum</name>
    <name type="common">Red flour beetle</name>
    <dbReference type="NCBI Taxonomy" id="7070"/>
    <lineage>
        <taxon>Eukaryota</taxon>
        <taxon>Metazoa</taxon>
        <taxon>Ecdysozoa</taxon>
        <taxon>Arthropoda</taxon>
        <taxon>Hexapoda</taxon>
        <taxon>Insecta</taxon>
        <taxon>Pterygota</taxon>
        <taxon>Neoptera</taxon>
        <taxon>Endopterygota</taxon>
        <taxon>Coleoptera</taxon>
        <taxon>Polyphaga</taxon>
        <taxon>Cucujiformia</taxon>
        <taxon>Tenebrionidae</taxon>
        <taxon>Tenebrionidae incertae sedis</taxon>
        <taxon>Tribolium</taxon>
    </lineage>
</organism>
<dbReference type="InterPro" id="IPR035595">
    <property type="entry name" value="UDP_glycos_trans_CS"/>
</dbReference>
<dbReference type="FunFam" id="3.40.50.2000:FF:000050">
    <property type="entry name" value="UDP-glucuronosyltransferase"/>
    <property type="match status" value="2"/>
</dbReference>
<feature type="signal peptide" evidence="5">
    <location>
        <begin position="1"/>
        <end position="18"/>
    </location>
</feature>
<comment type="similarity">
    <text evidence="1">Belongs to the UDP-glycosyltransferase family.</text>
</comment>
<dbReference type="Proteomes" id="UP000007266">
    <property type="component" value="Linkage group 9"/>
</dbReference>
<keyword evidence="2" id="KW-0328">Glycosyltransferase</keyword>
<dbReference type="PANTHER" id="PTHR48043">
    <property type="entry name" value="EG:EG0003.4 PROTEIN-RELATED"/>
    <property type="match status" value="1"/>
</dbReference>
<evidence type="ECO:0000313" key="7">
    <source>
        <dbReference type="Proteomes" id="UP000007266"/>
    </source>
</evidence>
<protein>
    <recommendedName>
        <fullName evidence="8">UDP-glycosyltransferases domain-containing protein</fullName>
    </recommendedName>
</protein>
<accession>D6X0L1</accession>